<name>A0A1D1VE67_RAMVA</name>
<protein>
    <submittedName>
        <fullName evidence="1">Uncharacterized protein</fullName>
    </submittedName>
</protein>
<keyword evidence="2" id="KW-1185">Reference proteome</keyword>
<organism evidence="1 2">
    <name type="scientific">Ramazzottius varieornatus</name>
    <name type="common">Water bear</name>
    <name type="synonym">Tardigrade</name>
    <dbReference type="NCBI Taxonomy" id="947166"/>
    <lineage>
        <taxon>Eukaryota</taxon>
        <taxon>Metazoa</taxon>
        <taxon>Ecdysozoa</taxon>
        <taxon>Tardigrada</taxon>
        <taxon>Eutardigrada</taxon>
        <taxon>Parachela</taxon>
        <taxon>Hypsibioidea</taxon>
        <taxon>Ramazzottiidae</taxon>
        <taxon>Ramazzottius</taxon>
    </lineage>
</organism>
<proteinExistence type="predicted"/>
<dbReference type="OrthoDB" id="10666184at2759"/>
<sequence>MTNCMNVMAELAHPDRGYPLQKWLAYEARLRILAARKPKDLSFWSTAHSETKQHTCLTNSHGSTTSRDHAHNVQLRVTESFNQPFGTFSAKDREFCQRFSRGQCNDKPCPNGFVHACNICPV</sequence>
<gene>
    <name evidence="1" type="primary">RvY_10870-1</name>
    <name evidence="1" type="synonym">RvY_10870.1</name>
    <name evidence="1" type="ORF">RvY_10870</name>
</gene>
<accession>A0A1D1VE67</accession>
<dbReference type="Proteomes" id="UP000186922">
    <property type="component" value="Unassembled WGS sequence"/>
</dbReference>
<evidence type="ECO:0000313" key="1">
    <source>
        <dbReference type="EMBL" id="GAU99939.1"/>
    </source>
</evidence>
<dbReference type="EMBL" id="BDGG01000005">
    <property type="protein sequence ID" value="GAU99939.1"/>
    <property type="molecule type" value="Genomic_DNA"/>
</dbReference>
<comment type="caution">
    <text evidence="1">The sequence shown here is derived from an EMBL/GenBank/DDBJ whole genome shotgun (WGS) entry which is preliminary data.</text>
</comment>
<dbReference type="AlphaFoldDB" id="A0A1D1VE67"/>
<reference evidence="1 2" key="1">
    <citation type="journal article" date="2016" name="Nat. Commun.">
        <title>Extremotolerant tardigrade genome and improved radiotolerance of human cultured cells by tardigrade-unique protein.</title>
        <authorList>
            <person name="Hashimoto T."/>
            <person name="Horikawa D.D."/>
            <person name="Saito Y."/>
            <person name="Kuwahara H."/>
            <person name="Kozuka-Hata H."/>
            <person name="Shin-I T."/>
            <person name="Minakuchi Y."/>
            <person name="Ohishi K."/>
            <person name="Motoyama A."/>
            <person name="Aizu T."/>
            <person name="Enomoto A."/>
            <person name="Kondo K."/>
            <person name="Tanaka S."/>
            <person name="Hara Y."/>
            <person name="Koshikawa S."/>
            <person name="Sagara H."/>
            <person name="Miura T."/>
            <person name="Yokobori S."/>
            <person name="Miyagawa K."/>
            <person name="Suzuki Y."/>
            <person name="Kubo T."/>
            <person name="Oyama M."/>
            <person name="Kohara Y."/>
            <person name="Fujiyama A."/>
            <person name="Arakawa K."/>
            <person name="Katayama T."/>
            <person name="Toyoda A."/>
            <person name="Kunieda T."/>
        </authorList>
    </citation>
    <scope>NUCLEOTIDE SEQUENCE [LARGE SCALE GENOMIC DNA]</scope>
    <source>
        <strain evidence="1 2">YOKOZUNA-1</strain>
    </source>
</reference>
<evidence type="ECO:0000313" key="2">
    <source>
        <dbReference type="Proteomes" id="UP000186922"/>
    </source>
</evidence>